<dbReference type="STRING" id="1184251.TCELL_1116"/>
<dbReference type="OrthoDB" id="53326at2157"/>
<name>I3TFK1_THEC1</name>
<dbReference type="GO" id="GO:0016903">
    <property type="term" value="F:oxidoreductase activity, acting on the aldehyde or oxo group of donors"/>
    <property type="evidence" value="ECO:0007669"/>
    <property type="project" value="InterPro"/>
</dbReference>
<gene>
    <name evidence="3" type="ordered locus">TCELL_1116</name>
</gene>
<dbReference type="KEGG" id="thg:TCELL_1116"/>
<dbReference type="SUPFAM" id="SSF53323">
    <property type="entry name" value="Pyruvate-ferredoxin oxidoreductase, PFOR, domain III"/>
    <property type="match status" value="1"/>
</dbReference>
<sequence>MSRVFNILISSVGGQGGLTLSRIMAVAAVRQGLSARTGETLGMAQRFGSVLSFVRVGEDVQSPIFGPGEADYIIGLELFETVRATRYLRDTGVVFAADEYKPPVSASLSPKPAWGRENVLRSLRETLGEKLLVVPARDLALRAGSARAINVVMLGVFNAHARLFADDVVYEAIKSVLPGRAGEVSVKAYELGKAFYAERAKSA</sequence>
<dbReference type="AlphaFoldDB" id="I3TFK1"/>
<dbReference type="InParanoid" id="I3TFK1"/>
<keyword evidence="3" id="KW-0670">Pyruvate</keyword>
<dbReference type="PANTHER" id="PTHR43854">
    <property type="entry name" value="INDOLEPYRUVATE OXIDOREDUCTASE SUBUNIT IORB"/>
    <property type="match status" value="1"/>
</dbReference>
<dbReference type="eggNOG" id="arCOG01602">
    <property type="taxonomic scope" value="Archaea"/>
</dbReference>
<keyword evidence="1" id="KW-0560">Oxidoreductase</keyword>
<accession>I3TFK1</accession>
<dbReference type="InterPro" id="IPR019752">
    <property type="entry name" value="Pyrv/ketoisovalerate_OxRed_cat"/>
</dbReference>
<dbReference type="PANTHER" id="PTHR43854:SF1">
    <property type="entry name" value="INDOLEPYRUVATE OXIDOREDUCTASE SUBUNIT IORB"/>
    <property type="match status" value="1"/>
</dbReference>
<reference evidence="3 4" key="1">
    <citation type="journal article" date="2012" name="J. Bacteriol.">
        <title>Complete genome sequence of the hyperthermophilic cellulolytic Crenarchaeon 'Thermogladius cellulolyticus' 1633.</title>
        <authorList>
            <person name="Mardanov A.V."/>
            <person name="Kochetkova T.V."/>
            <person name="Beletsky A.V."/>
            <person name="Bonch-Osmolovskaya E.A."/>
            <person name="Ravin N.V."/>
            <person name="Skryabin K.G."/>
        </authorList>
    </citation>
    <scope>NUCLEOTIDE SEQUENCE [LARGE SCALE GENOMIC DNA]</scope>
    <source>
        <strain evidence="4">DSM 22663 / VKM B-2946 / 1633</strain>
    </source>
</reference>
<evidence type="ECO:0000313" key="3">
    <source>
        <dbReference type="EMBL" id="AFK51539.1"/>
    </source>
</evidence>
<dbReference type="HOGENOM" id="CLU_087284_1_1_2"/>
<dbReference type="InterPro" id="IPR002869">
    <property type="entry name" value="Pyrv_flavodox_OxRed_cen"/>
</dbReference>
<proteinExistence type="predicted"/>
<organism evidence="3 4">
    <name type="scientific">Thermogladius calderae (strain DSM 22663 / VKM B-2946 / 1633)</name>
    <dbReference type="NCBI Taxonomy" id="1184251"/>
    <lineage>
        <taxon>Archaea</taxon>
        <taxon>Thermoproteota</taxon>
        <taxon>Thermoprotei</taxon>
        <taxon>Desulfurococcales</taxon>
        <taxon>Desulfurococcaceae</taxon>
        <taxon>Thermogladius</taxon>
    </lineage>
</organism>
<evidence type="ECO:0000259" key="2">
    <source>
        <dbReference type="Pfam" id="PF01558"/>
    </source>
</evidence>
<evidence type="ECO:0000256" key="1">
    <source>
        <dbReference type="ARBA" id="ARBA00023002"/>
    </source>
</evidence>
<protein>
    <submittedName>
        <fullName evidence="3">Indolepyruvate ferredoxin oxidoreductase subunit beta</fullName>
    </submittedName>
</protein>
<evidence type="ECO:0000313" key="4">
    <source>
        <dbReference type="Proteomes" id="UP000005270"/>
    </source>
</evidence>
<dbReference type="Proteomes" id="UP000005270">
    <property type="component" value="Chromosome"/>
</dbReference>
<dbReference type="InterPro" id="IPR052198">
    <property type="entry name" value="IorB_Oxidoreductase"/>
</dbReference>
<feature type="domain" description="Pyruvate/ketoisovalerate oxidoreductase catalytic" evidence="2">
    <location>
        <begin position="13"/>
        <end position="192"/>
    </location>
</feature>
<dbReference type="Gene3D" id="3.40.920.10">
    <property type="entry name" value="Pyruvate-ferredoxin oxidoreductase, PFOR, domain III"/>
    <property type="match status" value="1"/>
</dbReference>
<dbReference type="Pfam" id="PF01558">
    <property type="entry name" value="POR"/>
    <property type="match status" value="1"/>
</dbReference>
<keyword evidence="4" id="KW-1185">Reference proteome</keyword>
<dbReference type="EMBL" id="CP003531">
    <property type="protein sequence ID" value="AFK51539.1"/>
    <property type="molecule type" value="Genomic_DNA"/>
</dbReference>